<comment type="caution">
    <text evidence="1">The sequence shown here is derived from an EMBL/GenBank/DDBJ whole genome shotgun (WGS) entry which is preliminary data.</text>
</comment>
<dbReference type="PANTHER" id="PTHR30441">
    <property type="entry name" value="DUF748 DOMAIN-CONTAINING PROTEIN"/>
    <property type="match status" value="1"/>
</dbReference>
<dbReference type="AlphaFoldDB" id="X1KSU9"/>
<evidence type="ECO:0008006" key="2">
    <source>
        <dbReference type="Google" id="ProtNLM"/>
    </source>
</evidence>
<dbReference type="GO" id="GO:0090313">
    <property type="term" value="P:regulation of protein targeting to membrane"/>
    <property type="evidence" value="ECO:0007669"/>
    <property type="project" value="TreeGrafter"/>
</dbReference>
<gene>
    <name evidence="1" type="ORF">S06H3_15388</name>
</gene>
<sequence>PDKKPFEANEVTLTFNAELNPKQKTVNIKELQLESPQIKIHKGEFNLLNEADKTKLKGRAEFEYDWSAVSAVAAPYLPEGLTLQGKRKDAVSFVSEYPRGQTDKLMANLTAKAKLGFERAGYMGLNFGPTDVDINIQKGLLKIAPFVTTVNEGQFTFAGQTDFKQKPAQFKIAKPMQLMKNIKINDQTTKKLLRYLNPIFADAVNVSGIANFSCEQLTIPLSAAAKNQIEVVGTISMDQVRLQASDLLGQIFSGAGTSARGAVITIRPTKFVLRDGFLRYDDMQMDVGDNPVNFKGVIGLDKSLNMTITLPYTTQGRTARLGQETSGQRIKVPLKGTIDKPELDIGKLIESQLKQQLEDQLRKGLEELFK</sequence>
<protein>
    <recommendedName>
        <fullName evidence="2">AsmA-like C-terminal domain-containing protein</fullName>
    </recommendedName>
</protein>
<organism evidence="1">
    <name type="scientific">marine sediment metagenome</name>
    <dbReference type="NCBI Taxonomy" id="412755"/>
    <lineage>
        <taxon>unclassified sequences</taxon>
        <taxon>metagenomes</taxon>
        <taxon>ecological metagenomes</taxon>
    </lineage>
</organism>
<evidence type="ECO:0000313" key="1">
    <source>
        <dbReference type="EMBL" id="GAI09783.1"/>
    </source>
</evidence>
<dbReference type="GO" id="GO:0005886">
    <property type="term" value="C:plasma membrane"/>
    <property type="evidence" value="ECO:0007669"/>
    <property type="project" value="TreeGrafter"/>
</dbReference>
<dbReference type="InterPro" id="IPR052894">
    <property type="entry name" value="AsmA-related"/>
</dbReference>
<name>X1KSU9_9ZZZZ</name>
<feature type="non-terminal residue" evidence="1">
    <location>
        <position position="1"/>
    </location>
</feature>
<dbReference type="PANTHER" id="PTHR30441:SF8">
    <property type="entry name" value="DUF748 DOMAIN-CONTAINING PROTEIN"/>
    <property type="match status" value="1"/>
</dbReference>
<reference evidence="1" key="1">
    <citation type="journal article" date="2014" name="Front. Microbiol.">
        <title>High frequency of phylogenetically diverse reductive dehalogenase-homologous genes in deep subseafloor sedimentary metagenomes.</title>
        <authorList>
            <person name="Kawai M."/>
            <person name="Futagami T."/>
            <person name="Toyoda A."/>
            <person name="Takaki Y."/>
            <person name="Nishi S."/>
            <person name="Hori S."/>
            <person name="Arai W."/>
            <person name="Tsubouchi T."/>
            <person name="Morono Y."/>
            <person name="Uchiyama I."/>
            <person name="Ito T."/>
            <person name="Fujiyama A."/>
            <person name="Inagaki F."/>
            <person name="Takami H."/>
        </authorList>
    </citation>
    <scope>NUCLEOTIDE SEQUENCE</scope>
    <source>
        <strain evidence="1">Expedition CK06-06</strain>
    </source>
</reference>
<accession>X1KSU9</accession>
<dbReference type="EMBL" id="BARV01007571">
    <property type="protein sequence ID" value="GAI09783.1"/>
    <property type="molecule type" value="Genomic_DNA"/>
</dbReference>
<proteinExistence type="predicted"/>